<protein>
    <submittedName>
        <fullName evidence="2">Uncharacterized protein</fullName>
    </submittedName>
</protein>
<organism evidence="2 3">
    <name type="scientific">Bibersteinia trehalosi Y31</name>
    <dbReference type="NCBI Taxonomy" id="1261658"/>
    <lineage>
        <taxon>Bacteria</taxon>
        <taxon>Pseudomonadati</taxon>
        <taxon>Pseudomonadota</taxon>
        <taxon>Gammaproteobacteria</taxon>
        <taxon>Pasteurellales</taxon>
        <taxon>Pasteurellaceae</taxon>
        <taxon>Bibersteinia</taxon>
    </lineage>
</organism>
<dbReference type="AlphaFoldDB" id="A0A179CZH5"/>
<keyword evidence="1" id="KW-0472">Membrane</keyword>
<feature type="transmembrane region" description="Helical" evidence="1">
    <location>
        <begin position="20"/>
        <end position="37"/>
    </location>
</feature>
<reference evidence="2 3" key="1">
    <citation type="submission" date="2014-01" db="EMBL/GenBank/DDBJ databases">
        <authorList>
            <person name="Zuccon D."/>
        </authorList>
    </citation>
    <scope>NUCLEOTIDE SEQUENCE [LARGE SCALE GENOMIC DNA]</scope>
    <source>
        <strain evidence="2 3">Y31</strain>
    </source>
</reference>
<proteinExistence type="predicted"/>
<sequence>MKIIYSFFGLIEQNHKLKLILICLFSLFIFLSIKYIYHIDKHEEQCISKENDLDQLITLYFDDKLEFLSEWRKNYDSCHDIYDSCNIWIIPKIDINEFNKSLIEYVINTPLNNYSEHKYHLSIKGFLNSIHGNKLNDKKITKKTLKENIILIDTSFTFNIYNNDSFIINNNKLNVNYISSNYMGSIYRYEDIDIFSIQYPHTDTTEFSYCEK</sequence>
<evidence type="ECO:0000313" key="3">
    <source>
        <dbReference type="Proteomes" id="UP000078358"/>
    </source>
</evidence>
<keyword evidence="1" id="KW-1133">Transmembrane helix</keyword>
<dbReference type="PATRIC" id="fig|1261658.3.peg.1525"/>
<keyword evidence="1" id="KW-0812">Transmembrane</keyword>
<name>A0A179CZH5_BIBTR</name>
<dbReference type="EMBL" id="JACI01000002">
    <property type="protein sequence ID" value="OAQ14918.1"/>
    <property type="molecule type" value="Genomic_DNA"/>
</dbReference>
<evidence type="ECO:0000256" key="1">
    <source>
        <dbReference type="SAM" id="Phobius"/>
    </source>
</evidence>
<gene>
    <name evidence="2" type="ORF">F480_07640</name>
</gene>
<evidence type="ECO:0000313" key="2">
    <source>
        <dbReference type="EMBL" id="OAQ14918.1"/>
    </source>
</evidence>
<dbReference type="RefSeq" id="WP_064318675.1">
    <property type="nucleotide sequence ID" value="NZ_JACI01000002.1"/>
</dbReference>
<accession>A0A179CZH5</accession>
<comment type="caution">
    <text evidence="2">The sequence shown here is derived from an EMBL/GenBank/DDBJ whole genome shotgun (WGS) entry which is preliminary data.</text>
</comment>
<dbReference type="Proteomes" id="UP000078358">
    <property type="component" value="Unassembled WGS sequence"/>
</dbReference>